<dbReference type="InterPro" id="IPR036282">
    <property type="entry name" value="Glutathione-S-Trfase_C_sf"/>
</dbReference>
<evidence type="ECO:0000313" key="6">
    <source>
        <dbReference type="Proteomes" id="UP000614601"/>
    </source>
</evidence>
<evidence type="ECO:0000313" key="5">
    <source>
        <dbReference type="EMBL" id="CAD5220160.1"/>
    </source>
</evidence>
<comment type="similarity">
    <text evidence="1">Belongs to the FAX family.</text>
</comment>
<dbReference type="SUPFAM" id="SSF52833">
    <property type="entry name" value="Thioredoxin-like"/>
    <property type="match status" value="1"/>
</dbReference>
<proteinExistence type="inferred from homology"/>
<dbReference type="Proteomes" id="UP000614601">
    <property type="component" value="Unassembled WGS sequence"/>
</dbReference>
<dbReference type="Gene3D" id="1.20.1050.10">
    <property type="match status" value="1"/>
</dbReference>
<feature type="domain" description="Metaxin glutathione S-transferase" evidence="3">
    <location>
        <begin position="182"/>
        <end position="242"/>
    </location>
</feature>
<dbReference type="SUPFAM" id="SSF47616">
    <property type="entry name" value="GST C-terminal domain-like"/>
    <property type="match status" value="1"/>
</dbReference>
<organism evidence="5 6">
    <name type="scientific">Bursaphelenchus okinawaensis</name>
    <dbReference type="NCBI Taxonomy" id="465554"/>
    <lineage>
        <taxon>Eukaryota</taxon>
        <taxon>Metazoa</taxon>
        <taxon>Ecdysozoa</taxon>
        <taxon>Nematoda</taxon>
        <taxon>Chromadorea</taxon>
        <taxon>Rhabditida</taxon>
        <taxon>Tylenchina</taxon>
        <taxon>Tylenchomorpha</taxon>
        <taxon>Aphelenchoidea</taxon>
        <taxon>Aphelenchoididae</taxon>
        <taxon>Bursaphelenchus</taxon>
    </lineage>
</organism>
<dbReference type="OrthoDB" id="5809458at2759"/>
<dbReference type="CDD" id="cd03080">
    <property type="entry name" value="GST_N_Metaxin_like"/>
    <property type="match status" value="1"/>
</dbReference>
<evidence type="ECO:0000259" key="3">
    <source>
        <dbReference type="Pfam" id="PF17171"/>
    </source>
</evidence>
<dbReference type="PANTHER" id="PTHR12289:SF72">
    <property type="entry name" value="GST N-TERMINAL DOMAIN-CONTAINING PROTEIN"/>
    <property type="match status" value="1"/>
</dbReference>
<dbReference type="SFLD" id="SFLDG01200">
    <property type="entry name" value="SUF1.1"/>
    <property type="match status" value="1"/>
</dbReference>
<dbReference type="SFLD" id="SFLDG01180">
    <property type="entry name" value="SUF1"/>
    <property type="match status" value="1"/>
</dbReference>
<dbReference type="CDD" id="cd03193">
    <property type="entry name" value="GST_C_Metaxin"/>
    <property type="match status" value="1"/>
</dbReference>
<name>A0A811KWG8_9BILA</name>
<comment type="caution">
    <text evidence="5">The sequence shown here is derived from an EMBL/GenBank/DDBJ whole genome shotgun (WGS) entry which is preliminary data.</text>
</comment>
<evidence type="ECO:0000256" key="2">
    <source>
        <dbReference type="SAM" id="MobiDB-lite"/>
    </source>
</evidence>
<dbReference type="AlphaFoldDB" id="A0A811KWG8"/>
<accession>A0A811KWG8</accession>
<dbReference type="PANTHER" id="PTHR12289">
    <property type="entry name" value="METAXIN RELATED"/>
    <property type="match status" value="1"/>
</dbReference>
<protein>
    <submittedName>
        <fullName evidence="5">Uncharacterized protein</fullName>
    </submittedName>
</protein>
<dbReference type="GO" id="GO:0005737">
    <property type="term" value="C:cytoplasm"/>
    <property type="evidence" value="ECO:0007669"/>
    <property type="project" value="TreeGrafter"/>
</dbReference>
<dbReference type="InterPro" id="IPR040079">
    <property type="entry name" value="Glutathione_S-Trfase"/>
</dbReference>
<dbReference type="SFLD" id="SFLDS00019">
    <property type="entry name" value="Glutathione_Transferase_(cytos"/>
    <property type="match status" value="1"/>
</dbReference>
<dbReference type="InterPro" id="IPR036249">
    <property type="entry name" value="Thioredoxin-like_sf"/>
</dbReference>
<dbReference type="Pfam" id="PF17171">
    <property type="entry name" value="GST_C_6"/>
    <property type="match status" value="1"/>
</dbReference>
<keyword evidence="6" id="KW-1185">Reference proteome</keyword>
<dbReference type="EMBL" id="CAJFCW020000004">
    <property type="protein sequence ID" value="CAG9113282.1"/>
    <property type="molecule type" value="Genomic_DNA"/>
</dbReference>
<dbReference type="InterPro" id="IPR026928">
    <property type="entry name" value="FAX/IsoI-like"/>
</dbReference>
<feature type="region of interest" description="Disordered" evidence="2">
    <location>
        <begin position="288"/>
        <end position="308"/>
    </location>
</feature>
<reference evidence="5" key="1">
    <citation type="submission" date="2020-09" db="EMBL/GenBank/DDBJ databases">
        <authorList>
            <person name="Kikuchi T."/>
        </authorList>
    </citation>
    <scope>NUCLEOTIDE SEQUENCE</scope>
    <source>
        <strain evidence="5">SH1</strain>
    </source>
</reference>
<feature type="domain" description="Thioredoxin-like fold" evidence="4">
    <location>
        <begin position="32"/>
        <end position="124"/>
    </location>
</feature>
<gene>
    <name evidence="5" type="ORF">BOKJ2_LOCUS8805</name>
</gene>
<dbReference type="InterPro" id="IPR012336">
    <property type="entry name" value="Thioredoxin-like_fold"/>
</dbReference>
<sequence length="308" mass="36102">MSAPLIVRDWQKDCVYLVQFPRAGCIPSISSYCLKMETWLRIAEIPYQNVDSQFKYKSERGQLPFVELNGRQICDTNYIIAELSRMFHVQLDDQLNEKERSEFVAIEALIEDSLSWSVNYYRSLNLSFLSTDDGLLAHFSGFRKLMFRTFLVNRLKRNYRQRCKAQGIGRQLPSDVMEATIRKLKAISVFLGDKKYIMGDKVTSLDATAFGHLCMFYYCPLNKDIKNYMETDCRNIIDYLRNVKEEFWSDWNECTAKLSLATKPRQMMPLNGVYPSNERLKIPDMGDREMTDMSRTNESFEDLERSIK</sequence>
<dbReference type="Pfam" id="PF17172">
    <property type="entry name" value="GST_N_4"/>
    <property type="match status" value="1"/>
</dbReference>
<dbReference type="InterPro" id="IPR033468">
    <property type="entry name" value="Metaxin_GST"/>
</dbReference>
<evidence type="ECO:0000256" key="1">
    <source>
        <dbReference type="ARBA" id="ARBA00006475"/>
    </source>
</evidence>
<dbReference type="InterPro" id="IPR050931">
    <property type="entry name" value="Mito_Protein_Transport_Metaxin"/>
</dbReference>
<dbReference type="EMBL" id="CAJFDH010000004">
    <property type="protein sequence ID" value="CAD5220160.1"/>
    <property type="molecule type" value="Genomic_DNA"/>
</dbReference>
<dbReference type="Proteomes" id="UP000783686">
    <property type="component" value="Unassembled WGS sequence"/>
</dbReference>
<evidence type="ECO:0000259" key="4">
    <source>
        <dbReference type="Pfam" id="PF17172"/>
    </source>
</evidence>